<evidence type="ECO:0000313" key="1">
    <source>
        <dbReference type="EMBL" id="KAF9980035.1"/>
    </source>
</evidence>
<comment type="caution">
    <text evidence="1">The sequence shown here is derived from an EMBL/GenBank/DDBJ whole genome shotgun (WGS) entry which is preliminary data.</text>
</comment>
<dbReference type="Proteomes" id="UP000749646">
    <property type="component" value="Unassembled WGS sequence"/>
</dbReference>
<protein>
    <submittedName>
        <fullName evidence="1">Uncharacterized protein</fullName>
    </submittedName>
</protein>
<gene>
    <name evidence="1" type="ORF">BGZ65_005644</name>
</gene>
<dbReference type="AlphaFoldDB" id="A0A9P6JIJ2"/>
<accession>A0A9P6JIJ2</accession>
<sequence>MSDSNDLPILLLESPEDSNSNDRRLYFRSYATLSKAVFEGTKKRSGDAATIPRKTPSFKFIAKFEECQVGHYFIRWRVKLLEGFSIPNGLHFSVCVSYDAEPDTSGSYDVPLDFEELANLDRKHPRGPDLDMELEELLVIQPHEKHAQVKLLLTNIKNERTFEYFGLQVNFVEIRPFIADKKGKGKHKLNSLLNLAFE</sequence>
<dbReference type="EMBL" id="JAAAHW010003919">
    <property type="protein sequence ID" value="KAF9980035.1"/>
    <property type="molecule type" value="Genomic_DNA"/>
</dbReference>
<organism evidence="1 2">
    <name type="scientific">Modicella reniformis</name>
    <dbReference type="NCBI Taxonomy" id="1440133"/>
    <lineage>
        <taxon>Eukaryota</taxon>
        <taxon>Fungi</taxon>
        <taxon>Fungi incertae sedis</taxon>
        <taxon>Mucoromycota</taxon>
        <taxon>Mortierellomycotina</taxon>
        <taxon>Mortierellomycetes</taxon>
        <taxon>Mortierellales</taxon>
        <taxon>Mortierellaceae</taxon>
        <taxon>Modicella</taxon>
    </lineage>
</organism>
<name>A0A9P6JIJ2_9FUNG</name>
<keyword evidence="2" id="KW-1185">Reference proteome</keyword>
<evidence type="ECO:0000313" key="2">
    <source>
        <dbReference type="Proteomes" id="UP000749646"/>
    </source>
</evidence>
<reference evidence="1" key="1">
    <citation type="journal article" date="2020" name="Fungal Divers.">
        <title>Resolving the Mortierellaceae phylogeny through synthesis of multi-gene phylogenetics and phylogenomics.</title>
        <authorList>
            <person name="Vandepol N."/>
            <person name="Liber J."/>
            <person name="Desiro A."/>
            <person name="Na H."/>
            <person name="Kennedy M."/>
            <person name="Barry K."/>
            <person name="Grigoriev I.V."/>
            <person name="Miller A.N."/>
            <person name="O'Donnell K."/>
            <person name="Stajich J.E."/>
            <person name="Bonito G."/>
        </authorList>
    </citation>
    <scope>NUCLEOTIDE SEQUENCE</scope>
    <source>
        <strain evidence="1">MES-2147</strain>
    </source>
</reference>
<proteinExistence type="predicted"/>